<dbReference type="SUPFAM" id="SSF52025">
    <property type="entry name" value="PA domain"/>
    <property type="match status" value="1"/>
</dbReference>
<dbReference type="OrthoDB" id="18376at2157"/>
<evidence type="ECO:0000313" key="3">
    <source>
        <dbReference type="Proteomes" id="UP000027981"/>
    </source>
</evidence>
<dbReference type="GO" id="GO:0006508">
    <property type="term" value="P:proteolysis"/>
    <property type="evidence" value="ECO:0007669"/>
    <property type="project" value="InterPro"/>
</dbReference>
<dbReference type="eggNOG" id="arCOG02959">
    <property type="taxonomic scope" value="Archaea"/>
</dbReference>
<organism evidence="2 3">
    <name type="scientific">Palaeococcus pacificus DY20341</name>
    <dbReference type="NCBI Taxonomy" id="1343739"/>
    <lineage>
        <taxon>Archaea</taxon>
        <taxon>Methanobacteriati</taxon>
        <taxon>Methanobacteriota</taxon>
        <taxon>Thermococci</taxon>
        <taxon>Thermococcales</taxon>
        <taxon>Thermococcaceae</taxon>
        <taxon>Palaeococcus</taxon>
    </lineage>
</organism>
<dbReference type="EMBL" id="CP006019">
    <property type="protein sequence ID" value="AIF70386.1"/>
    <property type="molecule type" value="Genomic_DNA"/>
</dbReference>
<dbReference type="SUPFAM" id="SSF53187">
    <property type="entry name" value="Zn-dependent exopeptidases"/>
    <property type="match status" value="1"/>
</dbReference>
<dbReference type="GO" id="GO:0008235">
    <property type="term" value="F:metalloexopeptidase activity"/>
    <property type="evidence" value="ECO:0007669"/>
    <property type="project" value="InterPro"/>
</dbReference>
<name>A0A075LW05_9EURY</name>
<evidence type="ECO:0000313" key="2">
    <source>
        <dbReference type="EMBL" id="AIF70386.1"/>
    </source>
</evidence>
<gene>
    <name evidence="2" type="ORF">PAP_10060</name>
</gene>
<dbReference type="InterPro" id="IPR045175">
    <property type="entry name" value="M28_fam"/>
</dbReference>
<dbReference type="GeneID" id="24843103"/>
<dbReference type="Gene3D" id="3.50.30.30">
    <property type="match status" value="1"/>
</dbReference>
<keyword evidence="3" id="KW-1185">Reference proteome</keyword>
<dbReference type="InterPro" id="IPR046450">
    <property type="entry name" value="PA_dom_sf"/>
</dbReference>
<dbReference type="InterPro" id="IPR007484">
    <property type="entry name" value="Peptidase_M28"/>
</dbReference>
<dbReference type="KEGG" id="ppac:PAP_10060"/>
<dbReference type="AlphaFoldDB" id="A0A075LW05"/>
<dbReference type="STRING" id="1343739.PAP_10060"/>
<dbReference type="Proteomes" id="UP000027981">
    <property type="component" value="Chromosome"/>
</dbReference>
<reference evidence="3" key="1">
    <citation type="submission" date="2013-06" db="EMBL/GenBank/DDBJ databases">
        <title>Complete Genome Sequence of Hyperthermophilic Palaeococcus pacificus DY20341T, Isolated from a Deep-Sea Hydrothermal Sediments.</title>
        <authorList>
            <person name="Zeng X."/>
            <person name="Shao Z."/>
        </authorList>
    </citation>
    <scope>NUCLEOTIDE SEQUENCE [LARGE SCALE GENOMIC DNA]</scope>
    <source>
        <strain evidence="3">DY20341</strain>
    </source>
</reference>
<dbReference type="PANTHER" id="PTHR12147:SF26">
    <property type="entry name" value="PEPTIDASE M28 DOMAIN-CONTAINING PROTEIN"/>
    <property type="match status" value="1"/>
</dbReference>
<reference evidence="2 3" key="2">
    <citation type="journal article" date="2015" name="Genome Announc.">
        <title>Complete Genome Sequence of Hyperthermophilic Piezophilic Archaeon Palaeococcus pacificus DY20341T, Isolated from Deep-Sea Hydrothermal Sediments.</title>
        <authorList>
            <person name="Zeng X."/>
            <person name="Jebbar M."/>
            <person name="Shao Z."/>
        </authorList>
    </citation>
    <scope>NUCLEOTIDE SEQUENCE [LARGE SCALE GENOMIC DNA]</scope>
    <source>
        <strain evidence="2 3">DY20341</strain>
    </source>
</reference>
<dbReference type="PANTHER" id="PTHR12147">
    <property type="entry name" value="METALLOPEPTIDASE M28 FAMILY MEMBER"/>
    <property type="match status" value="1"/>
</dbReference>
<sequence>MERFLKEAEVFSSDRVLQNIADITKFHRIQGSKELFEAANYVLEDLRIWGIEAELLEDVYDGERWHLTLKSPIAWDLIHGEIEIGERKATTEKTPLVVMAHSPSGEAEGEVVLIEREEDWEKAKDRIVLVGEEWRENYEKANKSGAKGFIIYRKGTGKAFPYVGLFLAKEDLEWAKIPAVAISEEWANEVIAKLKKGESVEARLKVVSEIREKQVLPMVYAKVGKPPYILFTAHLCHPKPGANDNASGSAALLELARALSKLYDESFRFGFAFLWIPEYHGTQAFIESFAELEHYYVVINLDMVGGREGVVMLIRTPLSRFSVIEGIMEYYLDLANSRGKSFGGSSLPKVPLKSYPYEMGSDHDVFSFFGIPSVMPITWPDSFYHSSEDSIEKLSKETLEIIGKAVLATALALAKASKEELQRFAKAYAMKYLGELGLTNELDVAEKLVMKGLARDGHFLGVDIGHEFESNPWLQWKQKGILSPRDIMRIDKAQGKEMRELLKERPLMALLHELLMLGELLPKDDAFKALEEEYGKFKRESLEKALEILGALNFVSFL</sequence>
<evidence type="ECO:0000259" key="1">
    <source>
        <dbReference type="Pfam" id="PF04389"/>
    </source>
</evidence>
<feature type="domain" description="Peptidase M28" evidence="1">
    <location>
        <begin position="226"/>
        <end position="409"/>
    </location>
</feature>
<dbReference type="RefSeq" id="WP_048165839.1">
    <property type="nucleotide sequence ID" value="NZ_CP006019.1"/>
</dbReference>
<dbReference type="Gene3D" id="3.40.630.10">
    <property type="entry name" value="Zn peptidases"/>
    <property type="match status" value="1"/>
</dbReference>
<protein>
    <recommendedName>
        <fullName evidence="1">Peptidase M28 domain-containing protein</fullName>
    </recommendedName>
</protein>
<proteinExistence type="predicted"/>
<accession>A0A075LW05</accession>
<dbReference type="HOGENOM" id="CLU_035477_0_0_2"/>
<dbReference type="Pfam" id="PF04389">
    <property type="entry name" value="Peptidase_M28"/>
    <property type="match status" value="1"/>
</dbReference>